<reference evidence="1 2" key="1">
    <citation type="journal article" date="2019" name="Int. J. Syst. Evol. Microbiol.">
        <title>The Global Catalogue of Microorganisms (GCM) 10K type strain sequencing project: providing services to taxonomists for standard genome sequencing and annotation.</title>
        <authorList>
            <consortium name="The Broad Institute Genomics Platform"/>
            <consortium name="The Broad Institute Genome Sequencing Center for Infectious Disease"/>
            <person name="Wu L."/>
            <person name="Ma J."/>
        </authorList>
    </citation>
    <scope>NUCLEOTIDE SEQUENCE [LARGE SCALE GENOMIC DNA]</scope>
    <source>
        <strain evidence="1 2">JCM 11136</strain>
    </source>
</reference>
<comment type="caution">
    <text evidence="1">The sequence shown here is derived from an EMBL/GenBank/DDBJ whole genome shotgun (WGS) entry which is preliminary data.</text>
</comment>
<name>A0ABN1QYW0_9ACTN</name>
<accession>A0ABN1QYW0</accession>
<sequence>MVVIGFVLLGIGLIIGVMLAIADPVLLSRINGEPAQGESGRFVQAPPITDQIIKLPQRIGKRPEAA</sequence>
<evidence type="ECO:0000313" key="1">
    <source>
        <dbReference type="EMBL" id="GAA0949434.1"/>
    </source>
</evidence>
<gene>
    <name evidence="1" type="ORF">GCM10009560_67720</name>
</gene>
<evidence type="ECO:0008006" key="3">
    <source>
        <dbReference type="Google" id="ProtNLM"/>
    </source>
</evidence>
<proteinExistence type="predicted"/>
<dbReference type="Proteomes" id="UP001501578">
    <property type="component" value="Unassembled WGS sequence"/>
</dbReference>
<keyword evidence="2" id="KW-1185">Reference proteome</keyword>
<protein>
    <recommendedName>
        <fullName evidence="3">Secreted protein</fullName>
    </recommendedName>
</protein>
<organism evidence="1 2">
    <name type="scientific">Nonomuraea longicatena</name>
    <dbReference type="NCBI Taxonomy" id="83682"/>
    <lineage>
        <taxon>Bacteria</taxon>
        <taxon>Bacillati</taxon>
        <taxon>Actinomycetota</taxon>
        <taxon>Actinomycetes</taxon>
        <taxon>Streptosporangiales</taxon>
        <taxon>Streptosporangiaceae</taxon>
        <taxon>Nonomuraea</taxon>
    </lineage>
</organism>
<evidence type="ECO:0000313" key="2">
    <source>
        <dbReference type="Proteomes" id="UP001501578"/>
    </source>
</evidence>
<dbReference type="EMBL" id="BAAAHQ010000044">
    <property type="protein sequence ID" value="GAA0949434.1"/>
    <property type="molecule type" value="Genomic_DNA"/>
</dbReference>